<proteinExistence type="predicted"/>
<keyword evidence="1" id="KW-0614">Plasmid</keyword>
<evidence type="ECO:0000313" key="1">
    <source>
        <dbReference type="EMBL" id="CAA2136865.1"/>
    </source>
</evidence>
<organism evidence="1">
    <name type="scientific">Methylobacterium bullatum</name>
    <dbReference type="NCBI Taxonomy" id="570505"/>
    <lineage>
        <taxon>Bacteria</taxon>
        <taxon>Pseudomonadati</taxon>
        <taxon>Pseudomonadota</taxon>
        <taxon>Alphaproteobacteria</taxon>
        <taxon>Hyphomicrobiales</taxon>
        <taxon>Methylobacteriaceae</taxon>
        <taxon>Methylobacterium</taxon>
    </lineage>
</organism>
<geneLocation type="plasmid" evidence="1">
    <name>1</name>
</geneLocation>
<dbReference type="EMBL" id="LR743510">
    <property type="protein sequence ID" value="CAA2136865.1"/>
    <property type="molecule type" value="Genomic_DNA"/>
</dbReference>
<protein>
    <submittedName>
        <fullName evidence="1">Uncharacterized protein</fullName>
    </submittedName>
</protein>
<name>A0A679JKF6_9HYPH</name>
<sequence length="86" mass="9564">MPDHYATRPLQVARFLLVNAVHTDDGSAAFDLAFPPKHSSLIEARFSDCTAQVLGRGEDLAMAEIGRVLAFRRRTGRWPLADERLA</sequence>
<gene>
    <name evidence="1" type="ORF">MBLL_00376</name>
</gene>
<dbReference type="RefSeq" id="WP_339158947.1">
    <property type="nucleotide sequence ID" value="NZ_LR743510.1"/>
</dbReference>
<dbReference type="AlphaFoldDB" id="A0A679JKF6"/>
<accession>A0A679JKF6</accession>
<reference evidence="1" key="1">
    <citation type="submission" date="2019-12" db="EMBL/GenBank/DDBJ databases">
        <authorList>
            <person name="Cremers G."/>
        </authorList>
    </citation>
    <scope>NUCLEOTIDE SEQUENCE</scope>
    <source>
        <strain evidence="1">Mbul2</strain>
        <plasmid evidence="1">1</plasmid>
    </source>
</reference>